<feature type="region of interest" description="Disordered" evidence="1">
    <location>
        <begin position="123"/>
        <end position="142"/>
    </location>
</feature>
<dbReference type="Proteomes" id="UP000054270">
    <property type="component" value="Unassembled WGS sequence"/>
</dbReference>
<sequence>MDPNSIASHSQSTRGVESEPKQALPAYTNQRKVQKPKEFQYKVEKGGKAIAVLTLNTEGGISRTIPTYSEGAIIKGNVSLDLDRPDSIRSVTVNVRGQFITGVNPDDQINFIDISQSLWSRANGAPRNSTATPHGTLSTKPEHTAKFKGKLHGEYVWPFAIALPQKVDMPLIGQVALGSFAPPQTFSERNIYATVYYKISVRIVRGSFRSDRRMSTQFGYIPVLRPPCFPPLRLLAYQEGKPLTGPTLNEDEWHPQGPTMIQSQSLDGSLISINCTLYLSKPLAYTRSTVIPLCIKLECGDAPTLKLLTSPKGINVSLRRSVKCGIPEKKANAKVVVYKEVIDDSIPAVWWPSTLGADEARSQDGVRFVNGEIHLKSDLKPTSDMPLLQVQYSVVLLPFTVPGFTHSETGPIFQVPVQIMTAYAPGPRPVKSAPPGYDIDVTLASTHK</sequence>
<dbReference type="InterPro" id="IPR014752">
    <property type="entry name" value="Arrestin-like_C"/>
</dbReference>
<evidence type="ECO:0000313" key="4">
    <source>
        <dbReference type="Proteomes" id="UP000054270"/>
    </source>
</evidence>
<feature type="domain" description="Arrestin-like N-terminal" evidence="2">
    <location>
        <begin position="66"/>
        <end position="219"/>
    </location>
</feature>
<dbReference type="EMBL" id="KN817621">
    <property type="protein sequence ID" value="KJA16445.1"/>
    <property type="molecule type" value="Genomic_DNA"/>
</dbReference>
<dbReference type="Gene3D" id="2.60.40.640">
    <property type="match status" value="1"/>
</dbReference>
<feature type="region of interest" description="Disordered" evidence="1">
    <location>
        <begin position="1"/>
        <end position="31"/>
    </location>
</feature>
<keyword evidence="4" id="KW-1185">Reference proteome</keyword>
<gene>
    <name evidence="3" type="ORF">HYPSUDRAFT_207041</name>
</gene>
<evidence type="ECO:0000256" key="1">
    <source>
        <dbReference type="SAM" id="MobiDB-lite"/>
    </source>
</evidence>
<dbReference type="InterPro" id="IPR011021">
    <property type="entry name" value="Arrestin-like_N"/>
</dbReference>
<dbReference type="Pfam" id="PF00339">
    <property type="entry name" value="Arrestin_N"/>
    <property type="match status" value="1"/>
</dbReference>
<dbReference type="AlphaFoldDB" id="A0A0D2P7U9"/>
<dbReference type="OrthoDB" id="3261578at2759"/>
<evidence type="ECO:0000313" key="3">
    <source>
        <dbReference type="EMBL" id="KJA16445.1"/>
    </source>
</evidence>
<feature type="compositionally biased region" description="Polar residues" evidence="1">
    <location>
        <begin position="123"/>
        <end position="139"/>
    </location>
</feature>
<accession>A0A0D2P7U9</accession>
<name>A0A0D2P7U9_HYPSF</name>
<proteinExistence type="predicted"/>
<dbReference type="OMA" id="NEDEWHP"/>
<organism evidence="3 4">
    <name type="scientific">Hypholoma sublateritium (strain FD-334 SS-4)</name>
    <dbReference type="NCBI Taxonomy" id="945553"/>
    <lineage>
        <taxon>Eukaryota</taxon>
        <taxon>Fungi</taxon>
        <taxon>Dikarya</taxon>
        <taxon>Basidiomycota</taxon>
        <taxon>Agaricomycotina</taxon>
        <taxon>Agaricomycetes</taxon>
        <taxon>Agaricomycetidae</taxon>
        <taxon>Agaricales</taxon>
        <taxon>Agaricineae</taxon>
        <taxon>Strophariaceae</taxon>
        <taxon>Hypholoma</taxon>
    </lineage>
</organism>
<protein>
    <recommendedName>
        <fullName evidence="2">Arrestin-like N-terminal domain-containing protein</fullName>
    </recommendedName>
</protein>
<feature type="compositionally biased region" description="Polar residues" evidence="1">
    <location>
        <begin position="1"/>
        <end position="15"/>
    </location>
</feature>
<evidence type="ECO:0000259" key="2">
    <source>
        <dbReference type="Pfam" id="PF00339"/>
    </source>
</evidence>
<reference evidence="4" key="1">
    <citation type="submission" date="2014-04" db="EMBL/GenBank/DDBJ databases">
        <title>Evolutionary Origins and Diversification of the Mycorrhizal Mutualists.</title>
        <authorList>
            <consortium name="DOE Joint Genome Institute"/>
            <consortium name="Mycorrhizal Genomics Consortium"/>
            <person name="Kohler A."/>
            <person name="Kuo A."/>
            <person name="Nagy L.G."/>
            <person name="Floudas D."/>
            <person name="Copeland A."/>
            <person name="Barry K.W."/>
            <person name="Cichocki N."/>
            <person name="Veneault-Fourrey C."/>
            <person name="LaButti K."/>
            <person name="Lindquist E.A."/>
            <person name="Lipzen A."/>
            <person name="Lundell T."/>
            <person name="Morin E."/>
            <person name="Murat C."/>
            <person name="Riley R."/>
            <person name="Ohm R."/>
            <person name="Sun H."/>
            <person name="Tunlid A."/>
            <person name="Henrissat B."/>
            <person name="Grigoriev I.V."/>
            <person name="Hibbett D.S."/>
            <person name="Martin F."/>
        </authorList>
    </citation>
    <scope>NUCLEOTIDE SEQUENCE [LARGE SCALE GENOMIC DNA]</scope>
    <source>
        <strain evidence="4">FD-334 SS-4</strain>
    </source>
</reference>